<dbReference type="CDD" id="cd01011">
    <property type="entry name" value="nicotinamidase"/>
    <property type="match status" value="1"/>
</dbReference>
<dbReference type="PANTHER" id="PTHR11080">
    <property type="entry name" value="PYRAZINAMIDASE/NICOTINAMIDASE"/>
    <property type="match status" value="1"/>
</dbReference>
<comment type="similarity">
    <text evidence="1">Belongs to the isochorismatase family.</text>
</comment>
<evidence type="ECO:0000256" key="2">
    <source>
        <dbReference type="ARBA" id="ARBA00022642"/>
    </source>
</evidence>
<dbReference type="Pfam" id="PF00857">
    <property type="entry name" value="Isochorismatase"/>
    <property type="match status" value="1"/>
</dbReference>
<keyword evidence="3" id="KW-0479">Metal-binding</keyword>
<sequence>MSDQPQHRALLVVDMQPDFMEGGALATEDGSSIIPPIRALMLSGLYSDIVATQDWHPPGHVSFANSHDAEPFSVIRLYGHDQVLWPDHCVQTTPGAELHADLPWEMASVIIRKGEDPWVDSYSGFLNNWNSEGERPATGLAGWLRDRGVTAVDCCGLARDYCVKWTALDASAAGFETGFLWDLTRPVDGNADPDVRTDLDQAGVRVIPGDGQTR</sequence>
<proteinExistence type="inferred from homology"/>
<keyword evidence="4 9" id="KW-0378">Hydrolase</keyword>
<evidence type="ECO:0000313" key="9">
    <source>
        <dbReference type="EMBL" id="MEX0386261.1"/>
    </source>
</evidence>
<comment type="caution">
    <text evidence="9">The sequence shown here is derived from an EMBL/GenBank/DDBJ whole genome shotgun (WGS) entry which is preliminary data.</text>
</comment>
<comment type="pathway">
    <text evidence="5">Cofactor biosynthesis; nicotinate biosynthesis; nicotinate from nicotinamide: step 1/1.</text>
</comment>
<evidence type="ECO:0000259" key="8">
    <source>
        <dbReference type="Pfam" id="PF00857"/>
    </source>
</evidence>
<keyword evidence="10" id="KW-1185">Reference proteome</keyword>
<evidence type="ECO:0000256" key="6">
    <source>
        <dbReference type="ARBA" id="ARBA00039017"/>
    </source>
</evidence>
<dbReference type="NCBIfam" id="NF008623">
    <property type="entry name" value="PRK11609.1"/>
    <property type="match status" value="1"/>
</dbReference>
<dbReference type="Proteomes" id="UP001556653">
    <property type="component" value="Unassembled WGS sequence"/>
</dbReference>
<accession>A0ABV3S7Z9</accession>
<evidence type="ECO:0000256" key="3">
    <source>
        <dbReference type="ARBA" id="ARBA00022723"/>
    </source>
</evidence>
<name>A0ABV3S7Z9_9GAMM</name>
<reference evidence="9 10" key="1">
    <citation type="submission" date="2024-02" db="EMBL/GenBank/DDBJ databases">
        <title>New especies of Spiribacter isolated from saline water.</title>
        <authorList>
            <person name="Leon M.J."/>
            <person name="De La Haba R."/>
            <person name="Sanchez-Porro C."/>
            <person name="Ventosa A."/>
        </authorList>
    </citation>
    <scope>NUCLEOTIDE SEQUENCE [LARGE SCALE GENOMIC DNA]</scope>
    <source>
        <strain evidence="10">ag22IC4-227</strain>
    </source>
</reference>
<dbReference type="RefSeq" id="WP_367966736.1">
    <property type="nucleotide sequence ID" value="NZ_JBAKFI010000001.1"/>
</dbReference>
<evidence type="ECO:0000256" key="5">
    <source>
        <dbReference type="ARBA" id="ARBA00037900"/>
    </source>
</evidence>
<evidence type="ECO:0000256" key="1">
    <source>
        <dbReference type="ARBA" id="ARBA00006336"/>
    </source>
</evidence>
<dbReference type="InterPro" id="IPR052347">
    <property type="entry name" value="Isochorismatase_Nicotinamidase"/>
</dbReference>
<dbReference type="EC" id="3.5.1.19" evidence="6"/>
<keyword evidence="2" id="KW-0662">Pyridine nucleotide biosynthesis</keyword>
<dbReference type="EMBL" id="JBAKFJ010000001">
    <property type="protein sequence ID" value="MEX0386261.1"/>
    <property type="molecule type" value="Genomic_DNA"/>
</dbReference>
<organism evidence="9 10">
    <name type="scientific">Spiribacter onubensis</name>
    <dbReference type="NCBI Taxonomy" id="3122420"/>
    <lineage>
        <taxon>Bacteria</taxon>
        <taxon>Pseudomonadati</taxon>
        <taxon>Pseudomonadota</taxon>
        <taxon>Gammaproteobacteria</taxon>
        <taxon>Chromatiales</taxon>
        <taxon>Ectothiorhodospiraceae</taxon>
        <taxon>Spiribacter</taxon>
    </lineage>
</organism>
<evidence type="ECO:0000313" key="10">
    <source>
        <dbReference type="Proteomes" id="UP001556653"/>
    </source>
</evidence>
<dbReference type="SUPFAM" id="SSF52499">
    <property type="entry name" value="Isochorismatase-like hydrolases"/>
    <property type="match status" value="1"/>
</dbReference>
<evidence type="ECO:0000256" key="7">
    <source>
        <dbReference type="ARBA" id="ARBA00043224"/>
    </source>
</evidence>
<feature type="domain" description="Isochorismatase-like" evidence="8">
    <location>
        <begin position="9"/>
        <end position="182"/>
    </location>
</feature>
<evidence type="ECO:0000256" key="4">
    <source>
        <dbReference type="ARBA" id="ARBA00022801"/>
    </source>
</evidence>
<dbReference type="Gene3D" id="3.40.50.850">
    <property type="entry name" value="Isochorismatase-like"/>
    <property type="match status" value="1"/>
</dbReference>
<protein>
    <recommendedName>
        <fullName evidence="6">nicotinamidase</fullName>
        <ecNumber evidence="6">3.5.1.19</ecNumber>
    </recommendedName>
    <alternativeName>
        <fullName evidence="7">Nicotinamide deamidase</fullName>
    </alternativeName>
</protein>
<dbReference type="InterPro" id="IPR000868">
    <property type="entry name" value="Isochorismatase-like_dom"/>
</dbReference>
<gene>
    <name evidence="9" type="primary">pncA</name>
    <name evidence="9" type="ORF">V6X64_04505</name>
</gene>
<dbReference type="PANTHER" id="PTHR11080:SF2">
    <property type="entry name" value="LD05707P"/>
    <property type="match status" value="1"/>
</dbReference>
<dbReference type="InterPro" id="IPR036380">
    <property type="entry name" value="Isochorismatase-like_sf"/>
</dbReference>
<dbReference type="GO" id="GO:0008936">
    <property type="term" value="F:nicotinamidase activity"/>
    <property type="evidence" value="ECO:0007669"/>
    <property type="project" value="UniProtKB-EC"/>
</dbReference>